<feature type="region of interest" description="Disordered" evidence="1">
    <location>
        <begin position="1"/>
        <end position="24"/>
    </location>
</feature>
<evidence type="ECO:0000256" key="1">
    <source>
        <dbReference type="SAM" id="MobiDB-lite"/>
    </source>
</evidence>
<sequence>MGASPSLLITPRPPRHPDFDKFSDHNNIPKLVRVLVPDVFSNRKLSFDRMCGGGCPRSMDVASPTPPNRKQRKEWRRTVCTYPLPGEMSSEPAQSQHEASAERVERARIPHTHTQVILRHRNRWGG</sequence>
<keyword evidence="3" id="KW-1185">Reference proteome</keyword>
<feature type="compositionally biased region" description="Basic and acidic residues" evidence="1">
    <location>
        <begin position="99"/>
        <end position="108"/>
    </location>
</feature>
<reference evidence="2 3" key="1">
    <citation type="submission" date="2021-06" db="EMBL/GenBank/DDBJ databases">
        <title>Caerostris darwini draft genome.</title>
        <authorList>
            <person name="Kono N."/>
            <person name="Arakawa K."/>
        </authorList>
    </citation>
    <scope>NUCLEOTIDE SEQUENCE [LARGE SCALE GENOMIC DNA]</scope>
</reference>
<comment type="caution">
    <text evidence="2">The sequence shown here is derived from an EMBL/GenBank/DDBJ whole genome shotgun (WGS) entry which is preliminary data.</text>
</comment>
<feature type="region of interest" description="Disordered" evidence="1">
    <location>
        <begin position="55"/>
        <end position="110"/>
    </location>
</feature>
<evidence type="ECO:0000313" key="2">
    <source>
        <dbReference type="EMBL" id="GIY82505.1"/>
    </source>
</evidence>
<feature type="compositionally biased region" description="Basic and acidic residues" evidence="1">
    <location>
        <begin position="15"/>
        <end position="24"/>
    </location>
</feature>
<proteinExistence type="predicted"/>
<dbReference type="Proteomes" id="UP001054837">
    <property type="component" value="Unassembled WGS sequence"/>
</dbReference>
<protein>
    <submittedName>
        <fullName evidence="2">Uncharacterized protein</fullName>
    </submittedName>
</protein>
<dbReference type="AlphaFoldDB" id="A0AAV4WKI0"/>
<organism evidence="2 3">
    <name type="scientific">Caerostris darwini</name>
    <dbReference type="NCBI Taxonomy" id="1538125"/>
    <lineage>
        <taxon>Eukaryota</taxon>
        <taxon>Metazoa</taxon>
        <taxon>Ecdysozoa</taxon>
        <taxon>Arthropoda</taxon>
        <taxon>Chelicerata</taxon>
        <taxon>Arachnida</taxon>
        <taxon>Araneae</taxon>
        <taxon>Araneomorphae</taxon>
        <taxon>Entelegynae</taxon>
        <taxon>Araneoidea</taxon>
        <taxon>Araneidae</taxon>
        <taxon>Caerostris</taxon>
    </lineage>
</organism>
<gene>
    <name evidence="2" type="ORF">CDAR_548841</name>
</gene>
<name>A0AAV4WKI0_9ARAC</name>
<accession>A0AAV4WKI0</accession>
<evidence type="ECO:0000313" key="3">
    <source>
        <dbReference type="Proteomes" id="UP001054837"/>
    </source>
</evidence>
<dbReference type="EMBL" id="BPLQ01014724">
    <property type="protein sequence ID" value="GIY82505.1"/>
    <property type="molecule type" value="Genomic_DNA"/>
</dbReference>